<reference evidence="2" key="1">
    <citation type="submission" date="2020-06" db="EMBL/GenBank/DDBJ databases">
        <authorList>
            <person name="Li T."/>
            <person name="Hu X."/>
            <person name="Zhang T."/>
            <person name="Song X."/>
            <person name="Zhang H."/>
            <person name="Dai N."/>
            <person name="Sheng W."/>
            <person name="Hou X."/>
            <person name="Wei L."/>
        </authorList>
    </citation>
    <scope>NUCLEOTIDE SEQUENCE</scope>
    <source>
        <strain evidence="2">3651</strain>
        <tissue evidence="2">Leaf</tissue>
    </source>
</reference>
<organism evidence="2 3">
    <name type="scientific">Sesamum alatum</name>
    <dbReference type="NCBI Taxonomy" id="300844"/>
    <lineage>
        <taxon>Eukaryota</taxon>
        <taxon>Viridiplantae</taxon>
        <taxon>Streptophyta</taxon>
        <taxon>Embryophyta</taxon>
        <taxon>Tracheophyta</taxon>
        <taxon>Spermatophyta</taxon>
        <taxon>Magnoliopsida</taxon>
        <taxon>eudicotyledons</taxon>
        <taxon>Gunneridae</taxon>
        <taxon>Pentapetalae</taxon>
        <taxon>asterids</taxon>
        <taxon>lamiids</taxon>
        <taxon>Lamiales</taxon>
        <taxon>Pedaliaceae</taxon>
        <taxon>Sesamum</taxon>
    </lineage>
</organism>
<dbReference type="InterPro" id="IPR025558">
    <property type="entry name" value="DUF4283"/>
</dbReference>
<proteinExistence type="predicted"/>
<dbReference type="Proteomes" id="UP001293254">
    <property type="component" value="Unassembled WGS sequence"/>
</dbReference>
<sequence length="121" mass="14098">MLPTFLAPGQRRHNRIRKPKLKPQLGSNDLVDVQIKLGYCVVGYIADKFPGLKAIRALAQPWGASFQQYDSWWLMFKFARDEDRHRILAGGPYFVFRRPLLLKNMPDCFEFKKDDISLTLV</sequence>
<protein>
    <recommendedName>
        <fullName evidence="1">DUF4283 domain-containing protein</fullName>
    </recommendedName>
</protein>
<evidence type="ECO:0000313" key="3">
    <source>
        <dbReference type="Proteomes" id="UP001293254"/>
    </source>
</evidence>
<name>A0AAE1YER6_9LAMI</name>
<dbReference type="EMBL" id="JACGWO010000004">
    <property type="protein sequence ID" value="KAK4428263.1"/>
    <property type="molecule type" value="Genomic_DNA"/>
</dbReference>
<feature type="domain" description="DUF4283" evidence="1">
    <location>
        <begin position="36"/>
        <end position="111"/>
    </location>
</feature>
<reference evidence="2" key="2">
    <citation type="journal article" date="2024" name="Plant">
        <title>Genomic evolution and insights into agronomic trait innovations of Sesamum species.</title>
        <authorList>
            <person name="Miao H."/>
            <person name="Wang L."/>
            <person name="Qu L."/>
            <person name="Liu H."/>
            <person name="Sun Y."/>
            <person name="Le M."/>
            <person name="Wang Q."/>
            <person name="Wei S."/>
            <person name="Zheng Y."/>
            <person name="Lin W."/>
            <person name="Duan Y."/>
            <person name="Cao H."/>
            <person name="Xiong S."/>
            <person name="Wang X."/>
            <person name="Wei L."/>
            <person name="Li C."/>
            <person name="Ma Q."/>
            <person name="Ju M."/>
            <person name="Zhao R."/>
            <person name="Li G."/>
            <person name="Mu C."/>
            <person name="Tian Q."/>
            <person name="Mei H."/>
            <person name="Zhang T."/>
            <person name="Gao T."/>
            <person name="Zhang H."/>
        </authorList>
    </citation>
    <scope>NUCLEOTIDE SEQUENCE</scope>
    <source>
        <strain evidence="2">3651</strain>
    </source>
</reference>
<accession>A0AAE1YER6</accession>
<dbReference type="AlphaFoldDB" id="A0AAE1YER6"/>
<evidence type="ECO:0000259" key="1">
    <source>
        <dbReference type="Pfam" id="PF14111"/>
    </source>
</evidence>
<gene>
    <name evidence="2" type="ORF">Salat_1125900</name>
</gene>
<comment type="caution">
    <text evidence="2">The sequence shown here is derived from an EMBL/GenBank/DDBJ whole genome shotgun (WGS) entry which is preliminary data.</text>
</comment>
<dbReference type="Pfam" id="PF14111">
    <property type="entry name" value="DUF4283"/>
    <property type="match status" value="1"/>
</dbReference>
<keyword evidence="3" id="KW-1185">Reference proteome</keyword>
<evidence type="ECO:0000313" key="2">
    <source>
        <dbReference type="EMBL" id="KAK4428263.1"/>
    </source>
</evidence>